<name>A0A448WDF0_9PLAT</name>
<gene>
    <name evidence="2" type="ORF">PXEA_LOCUS2446</name>
</gene>
<dbReference type="GO" id="GO:0005930">
    <property type="term" value="C:axoneme"/>
    <property type="evidence" value="ECO:0007669"/>
    <property type="project" value="TreeGrafter"/>
</dbReference>
<evidence type="ECO:0000313" key="2">
    <source>
        <dbReference type="EMBL" id="VEL09006.1"/>
    </source>
</evidence>
<accession>A0A448WDF0</accession>
<keyword evidence="3" id="KW-1185">Reference proteome</keyword>
<dbReference type="AlphaFoldDB" id="A0A448WDF0"/>
<dbReference type="PANTHER" id="PTHR23053:SF0">
    <property type="entry name" value="HYDROCEPHALUS-INDUCING PROTEIN HOMOLOG"/>
    <property type="match status" value="1"/>
</dbReference>
<proteinExistence type="predicted"/>
<dbReference type="Gene3D" id="2.60.40.10">
    <property type="entry name" value="Immunoglobulins"/>
    <property type="match status" value="2"/>
</dbReference>
<protein>
    <submittedName>
        <fullName evidence="2">Uncharacterized protein</fullName>
    </submittedName>
</protein>
<dbReference type="Proteomes" id="UP000784294">
    <property type="component" value="Unassembled WGS sequence"/>
</dbReference>
<organism evidence="2 3">
    <name type="scientific">Protopolystoma xenopodis</name>
    <dbReference type="NCBI Taxonomy" id="117903"/>
    <lineage>
        <taxon>Eukaryota</taxon>
        <taxon>Metazoa</taxon>
        <taxon>Spiralia</taxon>
        <taxon>Lophotrochozoa</taxon>
        <taxon>Platyhelminthes</taxon>
        <taxon>Monogenea</taxon>
        <taxon>Polyopisthocotylea</taxon>
        <taxon>Polystomatidea</taxon>
        <taxon>Polystomatidae</taxon>
        <taxon>Protopolystoma</taxon>
    </lineage>
</organism>
<evidence type="ECO:0000256" key="1">
    <source>
        <dbReference type="SAM" id="MobiDB-lite"/>
    </source>
</evidence>
<dbReference type="OrthoDB" id="442692at2759"/>
<evidence type="ECO:0000313" key="3">
    <source>
        <dbReference type="Proteomes" id="UP000784294"/>
    </source>
</evidence>
<sequence length="364" mass="40605">MAVAGTGEVVRTNVTGKAHELDIRLEKREIRLPSTYIGLTGQARVCLVNASEVSVSFQWTRFSTEQDEMIQRQLMLTQLVMMTEEEKAKIHEKKERENNSSTRSDKYLEGESFRKTAESNEMERQAMLQNNEAKISGLEINGNEMSLPILAKGKLIFEDDVFSIEPVSGNLPAKSTLEVQITFSPNSAEDFERFAFCILGGREVRSSLRMIGRGLGPNVDFSFRRLRIGKVFLGARHIYELVLANRGCVDALFRVTLTRPFSVSSSLSPITLAKLQPALTDLSSETRINHFDIEATKADITAQARSTEAFEKCFQVIPDDGLIGPASVQAVQISFSSADKLGIFEVPFYVLFDGCPEPEIFTIE</sequence>
<dbReference type="InterPro" id="IPR013783">
    <property type="entry name" value="Ig-like_fold"/>
</dbReference>
<dbReference type="GO" id="GO:1904158">
    <property type="term" value="P:axonemal central apparatus assembly"/>
    <property type="evidence" value="ECO:0007669"/>
    <property type="project" value="TreeGrafter"/>
</dbReference>
<dbReference type="PANTHER" id="PTHR23053">
    <property type="entry name" value="DLEC1 DELETED IN LUNG AND ESOPHAGEAL CANCER 1"/>
    <property type="match status" value="1"/>
</dbReference>
<dbReference type="GO" id="GO:0003341">
    <property type="term" value="P:cilium movement"/>
    <property type="evidence" value="ECO:0007669"/>
    <property type="project" value="TreeGrafter"/>
</dbReference>
<dbReference type="EMBL" id="CAAALY010005233">
    <property type="protein sequence ID" value="VEL09006.1"/>
    <property type="molecule type" value="Genomic_DNA"/>
</dbReference>
<comment type="caution">
    <text evidence="2">The sequence shown here is derived from an EMBL/GenBank/DDBJ whole genome shotgun (WGS) entry which is preliminary data.</text>
</comment>
<dbReference type="InterPro" id="IPR033305">
    <property type="entry name" value="Hydin-like"/>
</dbReference>
<feature type="region of interest" description="Disordered" evidence="1">
    <location>
        <begin position="87"/>
        <end position="111"/>
    </location>
</feature>
<reference evidence="2" key="1">
    <citation type="submission" date="2018-11" db="EMBL/GenBank/DDBJ databases">
        <authorList>
            <consortium name="Pathogen Informatics"/>
        </authorList>
    </citation>
    <scope>NUCLEOTIDE SEQUENCE</scope>
</reference>